<dbReference type="SUPFAM" id="SSF109854">
    <property type="entry name" value="DinB/YfiT-like putative metalloenzymes"/>
    <property type="match status" value="1"/>
</dbReference>
<organism evidence="4 5">
    <name type="scientific">Kriegella aquimaris</name>
    <dbReference type="NCBI Taxonomy" id="192904"/>
    <lineage>
        <taxon>Bacteria</taxon>
        <taxon>Pseudomonadati</taxon>
        <taxon>Bacteroidota</taxon>
        <taxon>Flavobacteriia</taxon>
        <taxon>Flavobacteriales</taxon>
        <taxon>Flavobacteriaceae</taxon>
        <taxon>Kriegella</taxon>
    </lineage>
</organism>
<dbReference type="Proteomes" id="UP000199440">
    <property type="component" value="Unassembled WGS sequence"/>
</dbReference>
<keyword evidence="2 3" id="KW-0479">Metal-binding</keyword>
<protein>
    <submittedName>
        <fullName evidence="4">Uncharacterized damage-inducible protein DinB (Forms a four-helix bundle)</fullName>
    </submittedName>
</protein>
<dbReference type="PANTHER" id="PTHR37302">
    <property type="entry name" value="SLR1116 PROTEIN"/>
    <property type="match status" value="1"/>
</dbReference>
<dbReference type="OrthoDB" id="9811413at2"/>
<evidence type="ECO:0000256" key="3">
    <source>
        <dbReference type="PIRSR" id="PIRSR607837-1"/>
    </source>
</evidence>
<evidence type="ECO:0000313" key="4">
    <source>
        <dbReference type="EMBL" id="SDM14806.1"/>
    </source>
</evidence>
<comment type="similarity">
    <text evidence="1">Belongs to the DinB family.</text>
</comment>
<dbReference type="RefSeq" id="WP_089889540.1">
    <property type="nucleotide sequence ID" value="NZ_FNGV01000005.1"/>
</dbReference>
<feature type="binding site" evidence="3">
    <location>
        <position position="39"/>
    </location>
    <ligand>
        <name>a divalent metal cation</name>
        <dbReference type="ChEBI" id="CHEBI:60240"/>
    </ligand>
</feature>
<dbReference type="InterPro" id="IPR007837">
    <property type="entry name" value="DinB"/>
</dbReference>
<dbReference type="Pfam" id="PF05163">
    <property type="entry name" value="DinB"/>
    <property type="match status" value="1"/>
</dbReference>
<reference evidence="4 5" key="1">
    <citation type="submission" date="2016-10" db="EMBL/GenBank/DDBJ databases">
        <authorList>
            <person name="de Groot N.N."/>
        </authorList>
    </citation>
    <scope>NUCLEOTIDE SEQUENCE [LARGE SCALE GENOMIC DNA]</scope>
    <source>
        <strain evidence="4 5">DSM 19886</strain>
    </source>
</reference>
<dbReference type="AlphaFoldDB" id="A0A1G9QUW8"/>
<evidence type="ECO:0000256" key="1">
    <source>
        <dbReference type="ARBA" id="ARBA00008635"/>
    </source>
</evidence>
<gene>
    <name evidence="4" type="ORF">SAMN04488514_105220</name>
</gene>
<dbReference type="EMBL" id="FNGV01000005">
    <property type="protein sequence ID" value="SDM14806.1"/>
    <property type="molecule type" value="Genomic_DNA"/>
</dbReference>
<sequence>MKAFFNQLFDYNYDCNKKIIDECVKIDELPEKSVKLFSHILNAHHIWNARVNDLKPKYEVFHEHSITDWEEIHYDNQRSSFEIMSKDDDFERRIAYENSKGMSFTNTLHDILFHIINHSTHHRGQINLNLRESGFEPLSLDYIFYKR</sequence>
<proteinExistence type="inferred from homology"/>
<keyword evidence="5" id="KW-1185">Reference proteome</keyword>
<dbReference type="GO" id="GO:0046872">
    <property type="term" value="F:metal ion binding"/>
    <property type="evidence" value="ECO:0007669"/>
    <property type="project" value="UniProtKB-KW"/>
</dbReference>
<feature type="binding site" evidence="3">
    <location>
        <position position="118"/>
    </location>
    <ligand>
        <name>a divalent metal cation</name>
        <dbReference type="ChEBI" id="CHEBI:60240"/>
    </ligand>
</feature>
<dbReference type="Gene3D" id="1.20.120.450">
    <property type="entry name" value="dinb family like domain"/>
    <property type="match status" value="1"/>
</dbReference>
<evidence type="ECO:0000256" key="2">
    <source>
        <dbReference type="ARBA" id="ARBA00022723"/>
    </source>
</evidence>
<accession>A0A1G9QUW8</accession>
<dbReference type="STRING" id="192904.SAMN04488514_105220"/>
<dbReference type="PANTHER" id="PTHR37302:SF3">
    <property type="entry name" value="DAMAGE-INDUCIBLE PROTEIN DINB"/>
    <property type="match status" value="1"/>
</dbReference>
<name>A0A1G9QUW8_9FLAO</name>
<dbReference type="InterPro" id="IPR034660">
    <property type="entry name" value="DinB/YfiT-like"/>
</dbReference>
<feature type="binding site" evidence="3">
    <location>
        <position position="122"/>
    </location>
    <ligand>
        <name>a divalent metal cation</name>
        <dbReference type="ChEBI" id="CHEBI:60240"/>
    </ligand>
</feature>
<evidence type="ECO:0000313" key="5">
    <source>
        <dbReference type="Proteomes" id="UP000199440"/>
    </source>
</evidence>